<gene>
    <name evidence="2" type="ORF">SAMN06265379_10711</name>
</gene>
<evidence type="ECO:0000256" key="1">
    <source>
        <dbReference type="SAM" id="MobiDB-lite"/>
    </source>
</evidence>
<organism evidence="2 3">
    <name type="scientific">Saccharicrinis carchari</name>
    <dbReference type="NCBI Taxonomy" id="1168039"/>
    <lineage>
        <taxon>Bacteria</taxon>
        <taxon>Pseudomonadati</taxon>
        <taxon>Bacteroidota</taxon>
        <taxon>Bacteroidia</taxon>
        <taxon>Marinilabiliales</taxon>
        <taxon>Marinilabiliaceae</taxon>
        <taxon>Saccharicrinis</taxon>
    </lineage>
</organism>
<evidence type="ECO:0000313" key="3">
    <source>
        <dbReference type="Proteomes" id="UP000319040"/>
    </source>
</evidence>
<dbReference type="RefSeq" id="WP_142533905.1">
    <property type="nucleotide sequence ID" value="NZ_FXTB01000007.1"/>
</dbReference>
<dbReference type="EMBL" id="FXTB01000007">
    <property type="protein sequence ID" value="SMO76412.1"/>
    <property type="molecule type" value="Genomic_DNA"/>
</dbReference>
<dbReference type="OrthoDB" id="1123078at2"/>
<evidence type="ECO:0000313" key="2">
    <source>
        <dbReference type="EMBL" id="SMO76412.1"/>
    </source>
</evidence>
<accession>A0A521DXS4</accession>
<sequence>MKKKLYTKPELSVTIIDNDISLVMMTDENNPPDKPVLPAAGQNREASPSQKSNFNENPFGE</sequence>
<dbReference type="AlphaFoldDB" id="A0A521DXS4"/>
<protein>
    <submittedName>
        <fullName evidence="2">Uncharacterized protein</fullName>
    </submittedName>
</protein>
<name>A0A521DXS4_SACCC</name>
<reference evidence="2 3" key="1">
    <citation type="submission" date="2017-05" db="EMBL/GenBank/DDBJ databases">
        <authorList>
            <person name="Varghese N."/>
            <person name="Submissions S."/>
        </authorList>
    </citation>
    <scope>NUCLEOTIDE SEQUENCE [LARGE SCALE GENOMIC DNA]</scope>
    <source>
        <strain evidence="2 3">DSM 27040</strain>
    </source>
</reference>
<keyword evidence="3" id="KW-1185">Reference proteome</keyword>
<proteinExistence type="predicted"/>
<feature type="compositionally biased region" description="Polar residues" evidence="1">
    <location>
        <begin position="44"/>
        <end position="61"/>
    </location>
</feature>
<dbReference type="Proteomes" id="UP000319040">
    <property type="component" value="Unassembled WGS sequence"/>
</dbReference>
<feature type="region of interest" description="Disordered" evidence="1">
    <location>
        <begin position="26"/>
        <end position="61"/>
    </location>
</feature>